<dbReference type="Pfam" id="PF02797">
    <property type="entry name" value="Chal_sti_synt_C"/>
    <property type="match status" value="1"/>
</dbReference>
<dbReference type="Proteomes" id="UP001084650">
    <property type="component" value="Unassembled WGS sequence"/>
</dbReference>
<name>A0ABT4HAM7_MYCIR</name>
<dbReference type="Gene3D" id="3.40.47.10">
    <property type="match status" value="1"/>
</dbReference>
<dbReference type="InterPro" id="IPR016039">
    <property type="entry name" value="Thiolase-like"/>
</dbReference>
<keyword evidence="6" id="KW-1185">Reference proteome</keyword>
<keyword evidence="3" id="KW-0012">Acyltransferase</keyword>
<dbReference type="InterPro" id="IPR012328">
    <property type="entry name" value="Chalcone/stilbene_synt_C"/>
</dbReference>
<organism evidence="5 6">
    <name type="scientific">Mycolicibacterium iranicum</name>
    <name type="common">Mycobacterium iranicum</name>
    <dbReference type="NCBI Taxonomy" id="912594"/>
    <lineage>
        <taxon>Bacteria</taxon>
        <taxon>Bacillati</taxon>
        <taxon>Actinomycetota</taxon>
        <taxon>Actinomycetes</taxon>
        <taxon>Mycobacteriales</taxon>
        <taxon>Mycobacteriaceae</taxon>
        <taxon>Mycolicibacterium</taxon>
    </lineage>
</organism>
<dbReference type="PANTHER" id="PTHR11877">
    <property type="entry name" value="HYDROXYMETHYLGLUTARYL-COA SYNTHASE"/>
    <property type="match status" value="1"/>
</dbReference>
<proteinExistence type="inferred from homology"/>
<keyword evidence="2" id="KW-0808">Transferase</keyword>
<comment type="caution">
    <text evidence="5">The sequence shown here is derived from an EMBL/GenBank/DDBJ whole genome shotgun (WGS) entry which is preliminary data.</text>
</comment>
<dbReference type="RefSeq" id="WP_268785158.1">
    <property type="nucleotide sequence ID" value="NZ_JAPQYE010000001.1"/>
</dbReference>
<evidence type="ECO:0000313" key="5">
    <source>
        <dbReference type="EMBL" id="MCZ0726827.1"/>
    </source>
</evidence>
<reference evidence="5" key="1">
    <citation type="submission" date="2022-12" db="EMBL/GenBank/DDBJ databases">
        <title>Whole genome sequence of Mycolicibacterium iranicum strain SBH312.</title>
        <authorList>
            <person name="Jani J."/>
            <person name="Arifin Mustapha Z."/>
            <person name="Ahmed K."/>
            <person name="Kai Ling C."/>
        </authorList>
    </citation>
    <scope>NUCLEOTIDE SEQUENCE</scope>
    <source>
        <strain evidence="5">SBH312</strain>
    </source>
</reference>
<comment type="similarity">
    <text evidence="1">Belongs to the thiolase-like superfamily. Chalcone/stilbene synthases family.</text>
</comment>
<evidence type="ECO:0000313" key="6">
    <source>
        <dbReference type="Proteomes" id="UP001084650"/>
    </source>
</evidence>
<accession>A0ABT4HAM7</accession>
<protein>
    <recommendedName>
        <fullName evidence="4">Chalcone/stilbene synthase C-terminal domain-containing protein</fullName>
    </recommendedName>
</protein>
<evidence type="ECO:0000256" key="1">
    <source>
        <dbReference type="ARBA" id="ARBA00005531"/>
    </source>
</evidence>
<feature type="domain" description="Chalcone/stilbene synthase C-terminal" evidence="4">
    <location>
        <begin position="34"/>
        <end position="112"/>
    </location>
</feature>
<evidence type="ECO:0000256" key="2">
    <source>
        <dbReference type="ARBA" id="ARBA00022679"/>
    </source>
</evidence>
<dbReference type="InterPro" id="IPR011141">
    <property type="entry name" value="Polyketide_synthase_type-III"/>
</dbReference>
<evidence type="ECO:0000256" key="3">
    <source>
        <dbReference type="ARBA" id="ARBA00023315"/>
    </source>
</evidence>
<dbReference type="SUPFAM" id="SSF53901">
    <property type="entry name" value="Thiolase-like"/>
    <property type="match status" value="1"/>
</dbReference>
<dbReference type="EMBL" id="JAPQYE010000001">
    <property type="protein sequence ID" value="MCZ0726827.1"/>
    <property type="molecule type" value="Genomic_DNA"/>
</dbReference>
<dbReference type="PANTHER" id="PTHR11877:SF99">
    <property type="entry name" value="1,3,6,8-TETRAHYDROXYNAPHTHALENE SYNTHASE"/>
    <property type="match status" value="1"/>
</dbReference>
<evidence type="ECO:0000259" key="4">
    <source>
        <dbReference type="Pfam" id="PF02797"/>
    </source>
</evidence>
<sequence>MLTAELADVVERRLAGSVTSFLAEHELTVEEIDLWVCHPGGPKVVDAVQNSLKLPDTAMELSRRSLAEVGNLSSASVLHILEKAIDGAPPPGSTGLMIGLGPGVSVELVLLRWLLPLRCLES</sequence>
<gene>
    <name evidence="5" type="ORF">OY187_02100</name>
</gene>